<feature type="domain" description="MafB19-like deaminase" evidence="1">
    <location>
        <begin position="3"/>
        <end position="119"/>
    </location>
</feature>
<evidence type="ECO:0000313" key="2">
    <source>
        <dbReference type="EMBL" id="MFB2881285.1"/>
    </source>
</evidence>
<reference evidence="2 3" key="1">
    <citation type="submission" date="2024-09" db="EMBL/GenBank/DDBJ databases">
        <title>Floridaenema gen nov. (Aerosakkonemataceae, Aerosakkonematales ord. nov., Cyanobacteria) from benthic tropical and subtropical fresh waters, with the description of four new species.</title>
        <authorList>
            <person name="Moretto J.A."/>
            <person name="Berthold D.E."/>
            <person name="Lefler F.W."/>
            <person name="Huang I.-S."/>
            <person name="Laughinghouse H. IV."/>
        </authorList>
    </citation>
    <scope>NUCLEOTIDE SEQUENCE [LARGE SCALE GENOMIC DNA]</scope>
    <source>
        <strain evidence="2 3">BLCC-F46</strain>
    </source>
</reference>
<keyword evidence="3" id="KW-1185">Reference proteome</keyword>
<dbReference type="Pfam" id="PF14437">
    <property type="entry name" value="MafB19-deam"/>
    <property type="match status" value="1"/>
</dbReference>
<comment type="caution">
    <text evidence="2">The sequence shown here is derived from an EMBL/GenBank/DDBJ whole genome shotgun (WGS) entry which is preliminary data.</text>
</comment>
<sequence length="131" mass="14096">MFDDLAEYRQSLSLPPAGSETDKSTIAKLEIGGQNFFGINSGSNPNPRQITFNVNPITKTHAEADAFQQAADVGIRGGKARLIVDRDLCAACGIRGGVNSMAWQLGIEELEIITPSGSKTIAVKPPNRRRQ</sequence>
<organism evidence="2 3">
    <name type="scientific">Floridaenema aerugineum BLCC-F46</name>
    <dbReference type="NCBI Taxonomy" id="3153654"/>
    <lineage>
        <taxon>Bacteria</taxon>
        <taxon>Bacillati</taxon>
        <taxon>Cyanobacteriota</taxon>
        <taxon>Cyanophyceae</taxon>
        <taxon>Oscillatoriophycideae</taxon>
        <taxon>Aerosakkonematales</taxon>
        <taxon>Aerosakkonemataceae</taxon>
        <taxon>Floridanema</taxon>
        <taxon>Floridanema aerugineum</taxon>
    </lineage>
</organism>
<proteinExistence type="predicted"/>
<evidence type="ECO:0000313" key="3">
    <source>
        <dbReference type="Proteomes" id="UP001576774"/>
    </source>
</evidence>
<dbReference type="Proteomes" id="UP001576774">
    <property type="component" value="Unassembled WGS sequence"/>
</dbReference>
<gene>
    <name evidence="2" type="ORF">ACE1CC_30910</name>
</gene>
<name>A0ABV4XEQ5_9CYAN</name>
<dbReference type="RefSeq" id="WP_413274291.1">
    <property type="nucleotide sequence ID" value="NZ_JBHFNQ010000219.1"/>
</dbReference>
<accession>A0ABV4XEQ5</accession>
<dbReference type="InterPro" id="IPR058535">
    <property type="entry name" value="MafB19-deam"/>
</dbReference>
<protein>
    <submittedName>
        <fullName evidence="2">Deaminase</fullName>
    </submittedName>
</protein>
<dbReference type="EMBL" id="JBHFNQ010000219">
    <property type="protein sequence ID" value="MFB2881285.1"/>
    <property type="molecule type" value="Genomic_DNA"/>
</dbReference>
<evidence type="ECO:0000259" key="1">
    <source>
        <dbReference type="Pfam" id="PF14437"/>
    </source>
</evidence>